<protein>
    <submittedName>
        <fullName evidence="5">DeoR family transcriptional regulator</fullName>
    </submittedName>
</protein>
<dbReference type="EMBL" id="LWBS01000457">
    <property type="protein sequence ID" value="OAP88450.1"/>
    <property type="molecule type" value="Genomic_DNA"/>
</dbReference>
<keyword evidence="1" id="KW-0805">Transcription regulation</keyword>
<sequence length="268" mass="28638">MTKLPAASRLQAIADVLRTGEGIGIAAMAKRFSVTMETIRRDLVLLEKDGLLTRVHGGAIPVSRAAPLPSRLASLSAEKAVIGKLAAQTATRDGWIFITHGSTALAVAKALNDGPAVSVMTNMPAIAEVLQSGLKHRVTLTGGEYDYANGALLGEQVLEAISECIFDTAIIAAYGVDPVHGLVESSKYLQRFKRLLFERSRRRIFVADHSKFGASGAYVSVSLSDIGTIVTDEPPPTLFADGFKDAGVRVVYPQKNETNNMEENTNGQ</sequence>
<evidence type="ECO:0000256" key="3">
    <source>
        <dbReference type="ARBA" id="ARBA00023163"/>
    </source>
</evidence>
<reference evidence="5" key="1">
    <citation type="submission" date="2016-04" db="EMBL/GenBank/DDBJ databases">
        <title>Fast-growing isolate from the root nodules of Vavilovia formosa.</title>
        <authorList>
            <person name="Kimeklis A."/>
            <person name="Safronova V."/>
            <person name="Belimov A."/>
            <person name="Andronov E."/>
        </authorList>
    </citation>
    <scope>NUCLEOTIDE SEQUENCE [LARGE SCALE GENOMIC DNA]</scope>
    <source>
        <strain evidence="5">Vaf-46</strain>
    </source>
</reference>
<dbReference type="Gene3D" id="1.10.10.10">
    <property type="entry name" value="Winged helix-like DNA-binding domain superfamily/Winged helix DNA-binding domain"/>
    <property type="match status" value="1"/>
</dbReference>
<dbReference type="InterPro" id="IPR037171">
    <property type="entry name" value="NagB/RpiA_transferase-like"/>
</dbReference>
<dbReference type="PROSITE" id="PS51000">
    <property type="entry name" value="HTH_DEOR_2"/>
    <property type="match status" value="1"/>
</dbReference>
<dbReference type="PROSITE" id="PS00894">
    <property type="entry name" value="HTH_DEOR_1"/>
    <property type="match status" value="1"/>
</dbReference>
<dbReference type="AlphaFoldDB" id="A0A179BAK6"/>
<proteinExistence type="predicted"/>
<organism evidence="5">
    <name type="scientific">Rhizobium leguminosarum</name>
    <dbReference type="NCBI Taxonomy" id="384"/>
    <lineage>
        <taxon>Bacteria</taxon>
        <taxon>Pseudomonadati</taxon>
        <taxon>Pseudomonadota</taxon>
        <taxon>Alphaproteobacteria</taxon>
        <taxon>Hyphomicrobiales</taxon>
        <taxon>Rhizobiaceae</taxon>
        <taxon>Rhizobium/Agrobacterium group</taxon>
        <taxon>Rhizobium</taxon>
    </lineage>
</organism>
<dbReference type="InterPro" id="IPR036390">
    <property type="entry name" value="WH_DNA-bd_sf"/>
</dbReference>
<evidence type="ECO:0000259" key="4">
    <source>
        <dbReference type="PROSITE" id="PS51000"/>
    </source>
</evidence>
<dbReference type="SUPFAM" id="SSF46785">
    <property type="entry name" value="Winged helix' DNA-binding domain"/>
    <property type="match status" value="1"/>
</dbReference>
<gene>
    <name evidence="5" type="ORF">A4U53_35015</name>
</gene>
<dbReference type="InterPro" id="IPR050313">
    <property type="entry name" value="Carb_Metab_HTH_regulators"/>
</dbReference>
<dbReference type="GO" id="GO:0003677">
    <property type="term" value="F:DNA binding"/>
    <property type="evidence" value="ECO:0007669"/>
    <property type="project" value="UniProtKB-KW"/>
</dbReference>
<dbReference type="InterPro" id="IPR014036">
    <property type="entry name" value="DeoR-like_C"/>
</dbReference>
<keyword evidence="2" id="KW-0238">DNA-binding</keyword>
<feature type="domain" description="HTH deoR-type" evidence="4">
    <location>
        <begin position="6"/>
        <end position="61"/>
    </location>
</feature>
<keyword evidence="3" id="KW-0804">Transcription</keyword>
<dbReference type="InterPro" id="IPR018356">
    <property type="entry name" value="Tscrpt_reg_HTH_DeoR_CS"/>
</dbReference>
<dbReference type="InterPro" id="IPR001034">
    <property type="entry name" value="DeoR_HTH"/>
</dbReference>
<accession>A0A179BAK6</accession>
<dbReference type="GO" id="GO:0003700">
    <property type="term" value="F:DNA-binding transcription factor activity"/>
    <property type="evidence" value="ECO:0007669"/>
    <property type="project" value="InterPro"/>
</dbReference>
<evidence type="ECO:0000313" key="5">
    <source>
        <dbReference type="EMBL" id="OAP88450.1"/>
    </source>
</evidence>
<evidence type="ECO:0000256" key="2">
    <source>
        <dbReference type="ARBA" id="ARBA00023125"/>
    </source>
</evidence>
<name>A0A179BAK6_RHILE</name>
<dbReference type="InterPro" id="IPR036388">
    <property type="entry name" value="WH-like_DNA-bd_sf"/>
</dbReference>
<comment type="caution">
    <text evidence="5">The sequence shown here is derived from an EMBL/GenBank/DDBJ whole genome shotgun (WGS) entry which is preliminary data.</text>
</comment>
<dbReference type="Pfam" id="PF00455">
    <property type="entry name" value="DeoRC"/>
    <property type="match status" value="1"/>
</dbReference>
<dbReference type="Pfam" id="PF08220">
    <property type="entry name" value="HTH_DeoR"/>
    <property type="match status" value="1"/>
</dbReference>
<dbReference type="PANTHER" id="PTHR30363">
    <property type="entry name" value="HTH-TYPE TRANSCRIPTIONAL REGULATOR SRLR-RELATED"/>
    <property type="match status" value="1"/>
</dbReference>
<dbReference type="SUPFAM" id="SSF100950">
    <property type="entry name" value="NagB/RpiA/CoA transferase-like"/>
    <property type="match status" value="1"/>
</dbReference>
<evidence type="ECO:0000256" key="1">
    <source>
        <dbReference type="ARBA" id="ARBA00023015"/>
    </source>
</evidence>
<dbReference type="SMART" id="SM01134">
    <property type="entry name" value="DeoRC"/>
    <property type="match status" value="1"/>
</dbReference>
<dbReference type="SMART" id="SM00420">
    <property type="entry name" value="HTH_DEOR"/>
    <property type="match status" value="1"/>
</dbReference>
<dbReference type="PRINTS" id="PR00037">
    <property type="entry name" value="HTHLACR"/>
</dbReference>
<dbReference type="PANTHER" id="PTHR30363:SF44">
    <property type="entry name" value="AGA OPERON TRANSCRIPTIONAL REPRESSOR-RELATED"/>
    <property type="match status" value="1"/>
</dbReference>